<dbReference type="GO" id="GO:0009061">
    <property type="term" value="P:anaerobic respiration"/>
    <property type="evidence" value="ECO:0007669"/>
    <property type="project" value="TreeGrafter"/>
</dbReference>
<sequence length="366" mass="39562">MPEAESYYQLARRRGVTRRDFLKFCAMMGAMLGLDAAEFPKIVHALETKPRLPVIYLNLQECTCCTESLLRSAHPLISDLIFNMISLDYMEPLQAAAGKQAEAARLKTMKDYPGSYLLVVEGSATLGDGGVYCTIGGVSSTELLKEVADSAAAVIAFGSCATNACVQGAYPNPTQAVPVRRIVKNKPVIDVPGCPPIAEVITGTIVHYITYGKIPELTNLGRPKAFYQHRVHDNCVRRAFFDAGQFVESFDDAGAKQGWCLYKVGCKGPTTYNACAITEWNDGVSYPVKSGHPCIGCSENNYFDNTPLYTHLADIPNDAIGKDADTIGAGLLGLTGMAVAVHAGMTAVVKNREKNGKDSHHDKNSR</sequence>
<feature type="domain" description="NADH:ubiquinone oxidoreductase-like 20kDa subunit" evidence="14">
    <location>
        <begin position="62"/>
        <end position="207"/>
    </location>
</feature>
<organism evidence="16 17">
    <name type="scientific">Desulfosporosinus orientis (strain ATCC 19365 / DSM 765 / NCIMB 8382 / VKM B-1628 / Singapore I)</name>
    <name type="common">Desulfotomaculum orientis</name>
    <dbReference type="NCBI Taxonomy" id="768706"/>
    <lineage>
        <taxon>Bacteria</taxon>
        <taxon>Bacillati</taxon>
        <taxon>Bacillota</taxon>
        <taxon>Clostridia</taxon>
        <taxon>Eubacteriales</taxon>
        <taxon>Desulfitobacteriaceae</taxon>
        <taxon>Desulfosporosinus</taxon>
    </lineage>
</organism>
<feature type="binding site" evidence="13">
    <location>
        <position position="294"/>
    </location>
    <ligand>
        <name>[3Fe-4S] cluster</name>
        <dbReference type="ChEBI" id="CHEBI:21137"/>
    </ligand>
</feature>
<dbReference type="InterPro" id="IPR019546">
    <property type="entry name" value="TAT_signal_bac_arc"/>
</dbReference>
<dbReference type="GO" id="GO:0009375">
    <property type="term" value="C:ferredoxin hydrogenase complex"/>
    <property type="evidence" value="ECO:0007669"/>
    <property type="project" value="InterPro"/>
</dbReference>
<dbReference type="SUPFAM" id="SSF56770">
    <property type="entry name" value="HydA/Nqo6-like"/>
    <property type="match status" value="1"/>
</dbReference>
<dbReference type="GO" id="GO:0009055">
    <property type="term" value="F:electron transfer activity"/>
    <property type="evidence" value="ECO:0007669"/>
    <property type="project" value="TreeGrafter"/>
</dbReference>
<feature type="binding site" evidence="13">
    <location>
        <position position="232"/>
    </location>
    <ligand>
        <name>[4Fe-4S] cluster</name>
        <dbReference type="ChEBI" id="CHEBI:49883"/>
        <label>2</label>
    </ligand>
</feature>
<dbReference type="Pfam" id="PF01058">
    <property type="entry name" value="Oxidored_q6"/>
    <property type="match status" value="1"/>
</dbReference>
<feature type="domain" description="Cytochrome-c3 hydrogenase C-terminal" evidence="15">
    <location>
        <begin position="227"/>
        <end position="307"/>
    </location>
</feature>
<feature type="binding site" evidence="13">
    <location>
        <position position="65"/>
    </location>
    <ligand>
        <name>[4Fe-4S] cluster</name>
        <dbReference type="ChEBI" id="CHEBI:49883"/>
        <label>1</label>
    </ligand>
</feature>
<keyword evidence="9" id="KW-0560">Oxidoreductase</keyword>
<evidence type="ECO:0000313" key="17">
    <source>
        <dbReference type="Proteomes" id="UP000006346"/>
    </source>
</evidence>
<evidence type="ECO:0000256" key="7">
    <source>
        <dbReference type="ARBA" id="ARBA00022723"/>
    </source>
</evidence>
<keyword evidence="13" id="KW-0003">3Fe-4S</keyword>
<keyword evidence="5" id="KW-1003">Cell membrane</keyword>
<comment type="subcellular location">
    <subcellularLocation>
        <location evidence="2">Cell membrane</location>
    </subcellularLocation>
</comment>
<evidence type="ECO:0000256" key="2">
    <source>
        <dbReference type="ARBA" id="ARBA00004236"/>
    </source>
</evidence>
<evidence type="ECO:0000313" key="16">
    <source>
        <dbReference type="EMBL" id="AET69557.1"/>
    </source>
</evidence>
<gene>
    <name evidence="16" type="ordered locus">Desor_4120</name>
</gene>
<keyword evidence="6 13" id="KW-0004">4Fe-4S</keyword>
<dbReference type="NCBIfam" id="TIGR00391">
    <property type="entry name" value="hydA"/>
    <property type="match status" value="1"/>
</dbReference>
<dbReference type="PANTHER" id="PTHR30013">
    <property type="entry name" value="NIFE / NIFESE HYDROGENASE SMALL SUBUNIT FAMILY MEMBER"/>
    <property type="match status" value="1"/>
</dbReference>
<dbReference type="Gene3D" id="4.10.480.10">
    <property type="entry name" value="Cytochrome-c3 hydrogenase, C-terminal domain"/>
    <property type="match status" value="1"/>
</dbReference>
<dbReference type="GO" id="GO:0046872">
    <property type="term" value="F:metal ion binding"/>
    <property type="evidence" value="ECO:0007669"/>
    <property type="project" value="UniProtKB-KW"/>
</dbReference>
<dbReference type="InterPro" id="IPR006311">
    <property type="entry name" value="TAT_signal"/>
</dbReference>
<dbReference type="PATRIC" id="fig|768706.3.peg.4173"/>
<keyword evidence="12" id="KW-0472">Membrane</keyword>
<dbReference type="InterPro" id="IPR027394">
    <property type="entry name" value="Cytochrome-c3_hydrogenase_C"/>
</dbReference>
<protein>
    <submittedName>
        <fullName evidence="16">Hydrogenase (NiFe) small subunit HydA</fullName>
    </submittedName>
</protein>
<comment type="similarity">
    <text evidence="3">Belongs to the [NiFe]/[NiFeSe] hydrogenase small subunit family.</text>
</comment>
<keyword evidence="7 13" id="KW-0479">Metal-binding</keyword>
<dbReference type="InterPro" id="IPR037024">
    <property type="entry name" value="NiFe_Hase_small_N_sf"/>
</dbReference>
<dbReference type="PANTHER" id="PTHR30013:SF6">
    <property type="entry name" value="HYDROGENASE-1 SMALL CHAIN"/>
    <property type="match status" value="1"/>
</dbReference>
<feature type="binding site" evidence="13">
    <location>
        <position position="160"/>
    </location>
    <ligand>
        <name>[4Fe-4S] cluster</name>
        <dbReference type="ChEBI" id="CHEBI:49883"/>
        <label>1</label>
    </ligand>
</feature>
<keyword evidence="10 13" id="KW-0408">Iron</keyword>
<evidence type="ECO:0000256" key="10">
    <source>
        <dbReference type="ARBA" id="ARBA00023004"/>
    </source>
</evidence>
<name>G7WH49_DESOD</name>
<evidence type="ECO:0000256" key="5">
    <source>
        <dbReference type="ARBA" id="ARBA00022475"/>
    </source>
</evidence>
<dbReference type="STRING" id="768706.Desor_4120"/>
<keyword evidence="17" id="KW-1185">Reference proteome</keyword>
<dbReference type="GO" id="GO:0005886">
    <property type="term" value="C:plasma membrane"/>
    <property type="evidence" value="ECO:0007669"/>
    <property type="project" value="UniProtKB-SubCell"/>
</dbReference>
<keyword evidence="11 13" id="KW-0411">Iron-sulfur</keyword>
<dbReference type="Proteomes" id="UP000006346">
    <property type="component" value="Chromosome"/>
</dbReference>
<evidence type="ECO:0000256" key="12">
    <source>
        <dbReference type="ARBA" id="ARBA00023136"/>
    </source>
</evidence>
<evidence type="ECO:0000259" key="14">
    <source>
        <dbReference type="Pfam" id="PF01058"/>
    </source>
</evidence>
<dbReference type="HOGENOM" id="CLU_046107_0_0_9"/>
<dbReference type="InterPro" id="IPR001821">
    <property type="entry name" value="NiFe_hydrogenase_ssu"/>
</dbReference>
<feature type="binding site" evidence="13">
    <location>
        <position position="297"/>
    </location>
    <ligand>
        <name>[3Fe-4S] cluster</name>
        <dbReference type="ChEBI" id="CHEBI:21137"/>
    </ligand>
</feature>
<keyword evidence="8" id="KW-0732">Signal</keyword>
<dbReference type="Pfam" id="PF14720">
    <property type="entry name" value="NiFe_hyd_SSU_C"/>
    <property type="match status" value="1"/>
</dbReference>
<dbReference type="GO" id="GO:0008901">
    <property type="term" value="F:ferredoxin hydrogenase activity"/>
    <property type="evidence" value="ECO:0007669"/>
    <property type="project" value="InterPro"/>
</dbReference>
<feature type="binding site" evidence="13">
    <location>
        <position position="266"/>
    </location>
    <ligand>
        <name>[4Fe-4S] cluster</name>
        <dbReference type="ChEBI" id="CHEBI:49883"/>
        <label>2</label>
    </ligand>
</feature>
<dbReference type="GO" id="GO:0051539">
    <property type="term" value="F:4 iron, 4 sulfur cluster binding"/>
    <property type="evidence" value="ECO:0007669"/>
    <property type="project" value="UniProtKB-KW"/>
</dbReference>
<reference evidence="16 17" key="2">
    <citation type="journal article" date="2012" name="J. Bacteriol.">
        <title>Complete genome sequences of Desulfosporosinus orientis DSM765T, Desulfosporosinus youngiae DSM17734T, Desulfosporosinus meridiei DSM13257T, and Desulfosporosinus acidiphilus DSM22704T.</title>
        <authorList>
            <person name="Pester M."/>
            <person name="Brambilla E."/>
            <person name="Alazard D."/>
            <person name="Rattei T."/>
            <person name="Weinmaier T."/>
            <person name="Han J."/>
            <person name="Lucas S."/>
            <person name="Lapidus A."/>
            <person name="Cheng J.F."/>
            <person name="Goodwin L."/>
            <person name="Pitluck S."/>
            <person name="Peters L."/>
            <person name="Ovchinnikova G."/>
            <person name="Teshima H."/>
            <person name="Detter J.C."/>
            <person name="Han C.S."/>
            <person name="Tapia R."/>
            <person name="Land M.L."/>
            <person name="Hauser L."/>
            <person name="Kyrpides N.C."/>
            <person name="Ivanova N.N."/>
            <person name="Pagani I."/>
            <person name="Huntmann M."/>
            <person name="Wei C.L."/>
            <person name="Davenport K.W."/>
            <person name="Daligault H."/>
            <person name="Chain P.S."/>
            <person name="Chen A."/>
            <person name="Mavromatis K."/>
            <person name="Markowitz V."/>
            <person name="Szeto E."/>
            <person name="Mikhailova N."/>
            <person name="Pati A."/>
            <person name="Wagner M."/>
            <person name="Woyke T."/>
            <person name="Ollivier B."/>
            <person name="Klenk H.P."/>
            <person name="Spring S."/>
            <person name="Loy A."/>
        </authorList>
    </citation>
    <scope>NUCLEOTIDE SEQUENCE [LARGE SCALE GENOMIC DNA]</scope>
    <source>
        <strain evidence="17">ATCC 19365 / DSM 765 / NCIMB 8382 / VKM B-1628</strain>
    </source>
</reference>
<evidence type="ECO:0000256" key="6">
    <source>
        <dbReference type="ARBA" id="ARBA00022485"/>
    </source>
</evidence>
<feature type="binding site" evidence="13">
    <location>
        <position position="235"/>
    </location>
    <ligand>
        <name>[4Fe-4S] cluster</name>
        <dbReference type="ChEBI" id="CHEBI:49883"/>
        <label>2</label>
    </ligand>
</feature>
<evidence type="ECO:0000256" key="4">
    <source>
        <dbReference type="ARBA" id="ARBA00011771"/>
    </source>
</evidence>
<dbReference type="InterPro" id="IPR006137">
    <property type="entry name" value="NADH_UbQ_OxRdtase-like_20kDa"/>
</dbReference>
<comment type="cofactor">
    <cofactor evidence="1">
        <name>[4Fe-4S] cluster</name>
        <dbReference type="ChEBI" id="CHEBI:49883"/>
    </cofactor>
</comment>
<dbReference type="KEGG" id="dor:Desor_4120"/>
<feature type="binding site" evidence="13">
    <location>
        <position position="260"/>
    </location>
    <ligand>
        <name>[4Fe-4S] cluster</name>
        <dbReference type="ChEBI" id="CHEBI:49883"/>
        <label>2</label>
    </ligand>
</feature>
<dbReference type="PIRSF" id="PIRSF000310">
    <property type="entry name" value="NiFe_hyd_ssu"/>
    <property type="match status" value="1"/>
</dbReference>
<evidence type="ECO:0000259" key="15">
    <source>
        <dbReference type="Pfam" id="PF14720"/>
    </source>
</evidence>
<dbReference type="GO" id="GO:0044569">
    <property type="term" value="C:[Ni-Fe] hydrogenase complex"/>
    <property type="evidence" value="ECO:0007669"/>
    <property type="project" value="TreeGrafter"/>
</dbReference>
<dbReference type="NCBIfam" id="TIGR01409">
    <property type="entry name" value="TAT_signal_seq"/>
    <property type="match status" value="1"/>
</dbReference>
<reference evidence="17" key="1">
    <citation type="submission" date="2011-11" db="EMBL/GenBank/DDBJ databases">
        <title>Complete sequence of Desulfosporosinus orientis DSM 765.</title>
        <authorList>
            <person name="Lucas S."/>
            <person name="Han J."/>
            <person name="Lapidus A."/>
            <person name="Cheng J.-F."/>
            <person name="Goodwin L."/>
            <person name="Pitluck S."/>
            <person name="Peters L."/>
            <person name="Ovchinnikova G."/>
            <person name="Teshima H."/>
            <person name="Detter J.C."/>
            <person name="Han C."/>
            <person name="Tapia R."/>
            <person name="Land M."/>
            <person name="Hauser L."/>
            <person name="Kyrpides N."/>
            <person name="Ivanova N."/>
            <person name="Pagani I."/>
            <person name="Pester M."/>
            <person name="Spring S."/>
            <person name="Ollivier B."/>
            <person name="Rattei T."/>
            <person name="Klenk H.-P."/>
            <person name="Wagner M."/>
            <person name="Loy A."/>
            <person name="Woyke T."/>
        </authorList>
    </citation>
    <scope>NUCLEOTIDE SEQUENCE [LARGE SCALE GENOMIC DNA]</scope>
    <source>
        <strain evidence="17">ATCC 19365 / DSM 765 / NCIMB 8382 / VKM B-1628</strain>
    </source>
</reference>
<evidence type="ECO:0000256" key="3">
    <source>
        <dbReference type="ARBA" id="ARBA00006605"/>
    </source>
</evidence>
<evidence type="ECO:0000256" key="13">
    <source>
        <dbReference type="PIRSR" id="PIRSR000310-1"/>
    </source>
</evidence>
<dbReference type="PRINTS" id="PR00614">
    <property type="entry name" value="NIHGNASESMLL"/>
</dbReference>
<dbReference type="Gene3D" id="3.40.50.700">
    <property type="entry name" value="NADH:ubiquinone oxidoreductase-like, 20kDa subunit"/>
    <property type="match status" value="1"/>
</dbReference>
<comment type="subunit">
    <text evidence="4">Heterodimer of a large and a small subunit.</text>
</comment>
<feature type="binding site" evidence="13">
    <location>
        <position position="62"/>
    </location>
    <ligand>
        <name>[4Fe-4S] cluster</name>
        <dbReference type="ChEBI" id="CHEBI:49883"/>
        <label>1</label>
    </ligand>
</feature>
<dbReference type="GO" id="GO:0051538">
    <property type="term" value="F:3 iron, 4 sulfur cluster binding"/>
    <property type="evidence" value="ECO:0007669"/>
    <property type="project" value="UniProtKB-KW"/>
</dbReference>
<dbReference type="OrthoDB" id="9766729at2"/>
<dbReference type="AlphaFoldDB" id="G7WH49"/>
<evidence type="ECO:0000256" key="11">
    <source>
        <dbReference type="ARBA" id="ARBA00023014"/>
    </source>
</evidence>
<feature type="binding site" evidence="13">
    <location>
        <position position="275"/>
    </location>
    <ligand>
        <name>[3Fe-4S] cluster</name>
        <dbReference type="ChEBI" id="CHEBI:21137"/>
    </ligand>
</feature>
<accession>G7WH49</accession>
<feature type="binding site" evidence="13">
    <location>
        <position position="194"/>
    </location>
    <ligand>
        <name>[4Fe-4S] cluster</name>
        <dbReference type="ChEBI" id="CHEBI:49883"/>
        <label>1</label>
    </ligand>
</feature>
<dbReference type="eggNOG" id="COG1740">
    <property type="taxonomic scope" value="Bacteria"/>
</dbReference>
<proteinExistence type="inferred from homology"/>
<dbReference type="PROSITE" id="PS51318">
    <property type="entry name" value="TAT"/>
    <property type="match status" value="1"/>
</dbReference>
<evidence type="ECO:0000256" key="9">
    <source>
        <dbReference type="ARBA" id="ARBA00023002"/>
    </source>
</evidence>
<dbReference type="InterPro" id="IPR037148">
    <property type="entry name" value="NiFe-Hase_small_C_sf"/>
</dbReference>
<evidence type="ECO:0000256" key="8">
    <source>
        <dbReference type="ARBA" id="ARBA00022729"/>
    </source>
</evidence>
<dbReference type="RefSeq" id="WP_014186364.1">
    <property type="nucleotide sequence ID" value="NC_016584.1"/>
</dbReference>
<dbReference type="EMBL" id="CP003108">
    <property type="protein sequence ID" value="AET69557.1"/>
    <property type="molecule type" value="Genomic_DNA"/>
</dbReference>
<evidence type="ECO:0000256" key="1">
    <source>
        <dbReference type="ARBA" id="ARBA00001966"/>
    </source>
</evidence>